<name>A0A975WC20_9RHOB</name>
<protein>
    <recommendedName>
        <fullName evidence="3">DUF1127 domain-containing protein</fullName>
    </recommendedName>
</protein>
<dbReference type="EMBL" id="FNYY01000012">
    <property type="protein sequence ID" value="SEJ85653.1"/>
    <property type="molecule type" value="Genomic_DNA"/>
</dbReference>
<dbReference type="GeneID" id="80819408"/>
<keyword evidence="2" id="KW-1185">Reference proteome</keyword>
<dbReference type="RefSeq" id="WP_048529008.1">
    <property type="nucleotide sequence ID" value="NZ_CATLQZ010000010.1"/>
</dbReference>
<evidence type="ECO:0008006" key="3">
    <source>
        <dbReference type="Google" id="ProtNLM"/>
    </source>
</evidence>
<reference evidence="1 2" key="1">
    <citation type="submission" date="2016-10" db="EMBL/GenBank/DDBJ databases">
        <authorList>
            <person name="Varghese N."/>
            <person name="Submissions S."/>
        </authorList>
    </citation>
    <scope>NUCLEOTIDE SEQUENCE [LARGE SCALE GENOMIC DNA]</scope>
    <source>
        <strain evidence="1 2">FF3</strain>
    </source>
</reference>
<evidence type="ECO:0000313" key="2">
    <source>
        <dbReference type="Proteomes" id="UP000182932"/>
    </source>
</evidence>
<sequence>MAQLTTNIADTRPGIFARILDFLISISESNSRMRRVNYLNSLSDAELEARGLRREDIVRHVFADVMAY</sequence>
<evidence type="ECO:0000313" key="1">
    <source>
        <dbReference type="EMBL" id="SEJ85653.1"/>
    </source>
</evidence>
<dbReference type="Proteomes" id="UP000182932">
    <property type="component" value="Unassembled WGS sequence"/>
</dbReference>
<dbReference type="AlphaFoldDB" id="A0A975WC20"/>
<comment type="caution">
    <text evidence="1">The sequence shown here is derived from an EMBL/GenBank/DDBJ whole genome shotgun (WGS) entry which is preliminary data.</text>
</comment>
<accession>A0A975WC20</accession>
<gene>
    <name evidence="1" type="ORF">SAMN04487940_1124</name>
</gene>
<proteinExistence type="predicted"/>
<organism evidence="1 2">
    <name type="scientific">Marinovum algicola</name>
    <dbReference type="NCBI Taxonomy" id="42444"/>
    <lineage>
        <taxon>Bacteria</taxon>
        <taxon>Pseudomonadati</taxon>
        <taxon>Pseudomonadota</taxon>
        <taxon>Alphaproteobacteria</taxon>
        <taxon>Rhodobacterales</taxon>
        <taxon>Roseobacteraceae</taxon>
        <taxon>Marinovum</taxon>
    </lineage>
</organism>